<evidence type="ECO:0000256" key="1">
    <source>
        <dbReference type="PROSITE-ProRule" id="PRU00464"/>
    </source>
</evidence>
<feature type="short sequence motif" description="Histidine triad motif" evidence="1">
    <location>
        <begin position="96"/>
        <end position="100"/>
    </location>
</feature>
<proteinExistence type="predicted"/>
<dbReference type="SUPFAM" id="SSF54197">
    <property type="entry name" value="HIT-like"/>
    <property type="match status" value="1"/>
</dbReference>
<reference evidence="3 4" key="1">
    <citation type="journal article" date="2021" name="Int. J. Syst. Evol. Microbiol.">
        <title>Reticulibacter mediterranei gen. nov., sp. nov., within the new family Reticulibacteraceae fam. nov., and Ktedonospora formicarum gen. nov., sp. nov., Ktedonobacter robiniae sp. nov., Dictyobacter formicarum sp. nov. and Dictyobacter arantiisoli sp. nov., belonging to the class Ktedonobacteria.</title>
        <authorList>
            <person name="Yabe S."/>
            <person name="Zheng Y."/>
            <person name="Wang C.M."/>
            <person name="Sakai Y."/>
            <person name="Abe K."/>
            <person name="Yokota A."/>
            <person name="Donadio S."/>
            <person name="Cavaletti L."/>
            <person name="Monciardini P."/>
        </authorList>
    </citation>
    <scope>NUCLEOTIDE SEQUENCE [LARGE SCALE GENOMIC DNA]</scope>
    <source>
        <strain evidence="3 4">SOSP1-30</strain>
    </source>
</reference>
<evidence type="ECO:0000313" key="3">
    <source>
        <dbReference type="EMBL" id="GHO57408.1"/>
    </source>
</evidence>
<gene>
    <name evidence="3" type="ORF">KSB_58830</name>
</gene>
<dbReference type="Proteomes" id="UP000654345">
    <property type="component" value="Unassembled WGS sequence"/>
</dbReference>
<dbReference type="InterPro" id="IPR036265">
    <property type="entry name" value="HIT-like_sf"/>
</dbReference>
<dbReference type="PROSITE" id="PS51084">
    <property type="entry name" value="HIT_2"/>
    <property type="match status" value="1"/>
</dbReference>
<feature type="domain" description="HIT" evidence="2">
    <location>
        <begin position="4"/>
        <end position="113"/>
    </location>
</feature>
<name>A0ABQ3UXL7_9CHLR</name>
<organism evidence="3 4">
    <name type="scientific">Ktedonobacter robiniae</name>
    <dbReference type="NCBI Taxonomy" id="2778365"/>
    <lineage>
        <taxon>Bacteria</taxon>
        <taxon>Bacillati</taxon>
        <taxon>Chloroflexota</taxon>
        <taxon>Ktedonobacteria</taxon>
        <taxon>Ktedonobacterales</taxon>
        <taxon>Ktedonobacteraceae</taxon>
        <taxon>Ktedonobacter</taxon>
    </lineage>
</organism>
<comment type="caution">
    <text evidence="3">The sequence shown here is derived from an EMBL/GenBank/DDBJ whole genome shotgun (WGS) entry which is preliminary data.</text>
</comment>
<dbReference type="InterPro" id="IPR011146">
    <property type="entry name" value="HIT-like"/>
</dbReference>
<dbReference type="EMBL" id="BNJG01000002">
    <property type="protein sequence ID" value="GHO57408.1"/>
    <property type="molecule type" value="Genomic_DNA"/>
</dbReference>
<dbReference type="Gene3D" id="3.30.428.10">
    <property type="entry name" value="HIT-like"/>
    <property type="match status" value="1"/>
</dbReference>
<protein>
    <recommendedName>
        <fullName evidence="2">HIT domain-containing protein</fullName>
    </recommendedName>
</protein>
<sequence>MECLSCLSLRGERSISPGPIVYEGTYWMVDHAYPTIHLGWLVILPRRHVEALHELSREEFLELAEIQYRLAQTMHLDSYVQKEYLMCFAESKGFSHVHIHMVPKPADLPDEHKGPRIFERLKADEEHPIIPADELTAFCDEFTRKLSAIK</sequence>
<evidence type="ECO:0000313" key="4">
    <source>
        <dbReference type="Proteomes" id="UP000654345"/>
    </source>
</evidence>
<keyword evidence="4" id="KW-1185">Reference proteome</keyword>
<dbReference type="RefSeq" id="WP_201373819.1">
    <property type="nucleotide sequence ID" value="NZ_BNJG01000002.1"/>
</dbReference>
<accession>A0ABQ3UXL7</accession>
<evidence type="ECO:0000259" key="2">
    <source>
        <dbReference type="PROSITE" id="PS51084"/>
    </source>
</evidence>